<dbReference type="Pfam" id="PF13424">
    <property type="entry name" value="TPR_12"/>
    <property type="match status" value="1"/>
</dbReference>
<dbReference type="PANTHER" id="PTHR35205">
    <property type="entry name" value="NB-ARC AND TPR DOMAIN PROTEIN"/>
    <property type="match status" value="1"/>
</dbReference>
<organism evidence="5">
    <name type="scientific">Pseudogymnoascus destructans</name>
    <dbReference type="NCBI Taxonomy" id="655981"/>
    <lineage>
        <taxon>Eukaryota</taxon>
        <taxon>Fungi</taxon>
        <taxon>Dikarya</taxon>
        <taxon>Ascomycota</taxon>
        <taxon>Pezizomycotina</taxon>
        <taxon>Leotiomycetes</taxon>
        <taxon>Thelebolales</taxon>
        <taxon>Thelebolaceae</taxon>
        <taxon>Pseudogymnoascus</taxon>
    </lineage>
</organism>
<gene>
    <name evidence="5" type="ORF">VC83_04991</name>
</gene>
<feature type="domain" description="DUF7708" evidence="3">
    <location>
        <begin position="74"/>
        <end position="207"/>
    </location>
</feature>
<dbReference type="PROSITE" id="PS50005">
    <property type="entry name" value="TPR"/>
    <property type="match status" value="1"/>
</dbReference>
<reference evidence="5" key="1">
    <citation type="submission" date="2016-03" db="EMBL/GenBank/DDBJ databases">
        <title>Updated assembly of Pseudogymnoascus destructans, the fungus causing white-nose syndrome of bats.</title>
        <authorList>
            <person name="Palmer J.M."/>
            <person name="Drees K.P."/>
            <person name="Foster J.T."/>
            <person name="Lindner D.L."/>
        </authorList>
    </citation>
    <scope>NUCLEOTIDE SEQUENCE [LARGE SCALE GENOMIC DNA]</scope>
    <source>
        <strain evidence="5">20631-21</strain>
    </source>
</reference>
<evidence type="ECO:0000313" key="5">
    <source>
        <dbReference type="EMBL" id="OAF58448.1"/>
    </source>
</evidence>
<dbReference type="InterPro" id="IPR011990">
    <property type="entry name" value="TPR-like_helical_dom_sf"/>
</dbReference>
<evidence type="ECO:0000259" key="3">
    <source>
        <dbReference type="Pfam" id="PF24809"/>
    </source>
</evidence>
<dbReference type="Gene3D" id="1.25.40.10">
    <property type="entry name" value="Tetratricopeptide repeat domain"/>
    <property type="match status" value="2"/>
</dbReference>
<evidence type="ECO:0000256" key="1">
    <source>
        <dbReference type="PROSITE-ProRule" id="PRU00339"/>
    </source>
</evidence>
<dbReference type="EMBL" id="KV441396">
    <property type="protein sequence ID" value="OAF58448.1"/>
    <property type="molecule type" value="Genomic_DNA"/>
</dbReference>
<dbReference type="InterPro" id="IPR056681">
    <property type="entry name" value="DUF7779"/>
</dbReference>
<sequence>MTKGRASTEESLLWHKAVERYREELEENDEYENIIGVGSLEDLLSDTKYIESLLPKERTSLSSLKRLGPKLKFVDDFSAVIALYFGANATLTALVWGSIRLMLTHASSATESLQDVLDMLEELSLTLPRLKAYEKTLPMDRALETALLDVYTEVICFYARSIHFFRTHPHALLRRGAWEKFQLDFGRTIRRIKTMSSTVESEADIARMRLEDVKYKEVLELMDDLKKSKIHDEDAIRCHHLPSELNPRFWGRESALQAIEAALNPDNGTKSLQSFALYGMGGVGKTQIALQYANRNRERFNVILWVAADSTISIGQSFLDIARHLGLVTTDEDIPDSVTAILKVKSWLAKSHLPWLVIFDNTDDLETLRRAWPGNIHGSVLLTSRDFNSAHSLAETGFHVQPFDDITGSNVLLRLVGLDSNLSSNQEKAREITQALGGLPLALNQIGGFITQRKCPLQEFLALYERNAAKIDSRKTGFNEYEHTLSTVWEMSFSKLSGDSCTLLNVLAFLEPDAIDEAILVEGSKLPNWDEEFDFLSDEMDLGDAEAALLQAALIDKSTDDAVLSIHRLVQAAVTRRLTKGDQSKYFDAAVRIVTCGFPNTWREDVGHQFKTWAKCEKYLPHVNQLVNQAKRYNIYSLTAQLYGELLLQCSWYLYEREWYNVARDFISTALETFEDKTTLAFASAVDLSGLIDLDMNNPSSALIPFNTALEIRQKLVGSEDPLIASSLNNIAISYTEMGDLEKAYSTHEKALTIRLRADTRIDNTYSNMSSLLLRMGKPDEAEDIMRKCPALKDFTDESFINTGNPRYVGNMVLLSRIRLAQGSLDDAMRLASKALTFRQKLHGNRLKTCDSLYDVADMLVRQGCVSSAIELLKQLVAISETLTEAEGQLARASYKLSVLYDENDRPTDSQACKSRAIALKDKLRPELKDGLFEESEFMKLCPFMLW</sequence>
<dbReference type="SUPFAM" id="SSF48452">
    <property type="entry name" value="TPR-like"/>
    <property type="match status" value="1"/>
</dbReference>
<dbReference type="PRINTS" id="PR00364">
    <property type="entry name" value="DISEASERSIST"/>
</dbReference>
<dbReference type="AlphaFoldDB" id="A0A177A8F3"/>
<dbReference type="Pfam" id="PF25000">
    <property type="entry name" value="DUF7779"/>
    <property type="match status" value="1"/>
</dbReference>
<dbReference type="SUPFAM" id="SSF52540">
    <property type="entry name" value="P-loop containing nucleoside triphosphate hydrolases"/>
    <property type="match status" value="1"/>
</dbReference>
<dbReference type="InterPro" id="IPR019734">
    <property type="entry name" value="TPR_rpt"/>
</dbReference>
<evidence type="ECO:0000259" key="2">
    <source>
        <dbReference type="Pfam" id="PF00931"/>
    </source>
</evidence>
<dbReference type="Gene3D" id="3.40.50.300">
    <property type="entry name" value="P-loop containing nucleotide triphosphate hydrolases"/>
    <property type="match status" value="1"/>
</dbReference>
<dbReference type="eggNOG" id="KOG4658">
    <property type="taxonomic scope" value="Eukaryota"/>
</dbReference>
<keyword evidence="1" id="KW-0802">TPR repeat</keyword>
<protein>
    <submittedName>
        <fullName evidence="5">Uncharacterized protein</fullName>
    </submittedName>
</protein>
<dbReference type="RefSeq" id="XP_024323733.1">
    <property type="nucleotide sequence ID" value="XM_024468617.1"/>
</dbReference>
<dbReference type="InterPro" id="IPR002182">
    <property type="entry name" value="NB-ARC"/>
</dbReference>
<accession>A0A177A8F3</accession>
<dbReference type="VEuPathDB" id="FungiDB:GMDG_02026"/>
<dbReference type="Pfam" id="PF00931">
    <property type="entry name" value="NB-ARC"/>
    <property type="match status" value="1"/>
</dbReference>
<dbReference type="PANTHER" id="PTHR35205:SF1">
    <property type="entry name" value="ZU5 DOMAIN-CONTAINING PROTEIN"/>
    <property type="match status" value="1"/>
</dbReference>
<dbReference type="GO" id="GO:0043531">
    <property type="term" value="F:ADP binding"/>
    <property type="evidence" value="ECO:0007669"/>
    <property type="project" value="InterPro"/>
</dbReference>
<feature type="domain" description="DUF7779" evidence="4">
    <location>
        <begin position="492"/>
        <end position="580"/>
    </location>
</feature>
<dbReference type="Proteomes" id="UP000077154">
    <property type="component" value="Unassembled WGS sequence"/>
</dbReference>
<dbReference type="InterPro" id="IPR027417">
    <property type="entry name" value="P-loop_NTPase"/>
</dbReference>
<dbReference type="GeneID" id="36288059"/>
<dbReference type="InterPro" id="IPR056125">
    <property type="entry name" value="DUF7708"/>
</dbReference>
<proteinExistence type="predicted"/>
<dbReference type="Pfam" id="PF24809">
    <property type="entry name" value="DUF7708"/>
    <property type="match status" value="1"/>
</dbReference>
<dbReference type="OrthoDB" id="6161812at2759"/>
<evidence type="ECO:0000259" key="4">
    <source>
        <dbReference type="Pfam" id="PF25000"/>
    </source>
</evidence>
<feature type="domain" description="NB-ARC" evidence="2">
    <location>
        <begin position="270"/>
        <end position="395"/>
    </location>
</feature>
<name>A0A177A8F3_9PEZI</name>
<feature type="repeat" description="TPR" evidence="1">
    <location>
        <begin position="725"/>
        <end position="758"/>
    </location>
</feature>